<dbReference type="PROSITE" id="PS50893">
    <property type="entry name" value="ABC_TRANSPORTER_2"/>
    <property type="match status" value="1"/>
</dbReference>
<evidence type="ECO:0000256" key="1">
    <source>
        <dbReference type="ARBA" id="ARBA00022741"/>
    </source>
</evidence>
<dbReference type="InterPro" id="IPR017871">
    <property type="entry name" value="ABC_transporter-like_CS"/>
</dbReference>
<evidence type="ECO:0000256" key="2">
    <source>
        <dbReference type="ARBA" id="ARBA00022840"/>
    </source>
</evidence>
<dbReference type="InterPro" id="IPR003593">
    <property type="entry name" value="AAA+_ATPase"/>
</dbReference>
<dbReference type="SUPFAM" id="SSF52540">
    <property type="entry name" value="P-loop containing nucleoside triphosphate hydrolases"/>
    <property type="match status" value="1"/>
</dbReference>
<dbReference type="AlphaFoldDB" id="E0XTL7"/>
<dbReference type="InterPro" id="IPR003439">
    <property type="entry name" value="ABC_transporter-like_ATP-bd"/>
</dbReference>
<evidence type="ECO:0000313" key="4">
    <source>
        <dbReference type="EMBL" id="ADI17758.1"/>
    </source>
</evidence>
<organism evidence="4">
    <name type="scientific">uncultured nuHF1 cluster bacterium HF0130_31E21</name>
    <dbReference type="NCBI Taxonomy" id="710728"/>
    <lineage>
        <taxon>Bacteria</taxon>
        <taxon>environmental samples</taxon>
    </lineage>
</organism>
<reference evidence="4" key="1">
    <citation type="journal article" date="2011" name="Environ. Microbiol.">
        <title>Time-series analyses of Monterey Bay coastal microbial picoplankton using a 'genome proxy' microarray.</title>
        <authorList>
            <person name="Rich V.I."/>
            <person name="Pham V.D."/>
            <person name="Eppley J."/>
            <person name="Shi Y."/>
            <person name="DeLong E.F."/>
        </authorList>
    </citation>
    <scope>NUCLEOTIDE SEQUENCE</scope>
</reference>
<dbReference type="PROSITE" id="PS00211">
    <property type="entry name" value="ABC_TRANSPORTER_1"/>
    <property type="match status" value="1"/>
</dbReference>
<sequence length="269" mass="29137">MNQAIILEARNVSYYTPSGTVLIDNVDLRISEGQSVAIAGPNGAGKSTLLRVLAGLLYPSRGDVRLFGCPLAELPTHQRAQRIAFVDQREQPDKRLVTEEYVALGRIPHQRKASKLGHDQAVNKALEAVGLIAHRSELLATLSGGELQRAVVARALCQEPSILFLDEPTNHLDPKAKGSVLSLVASLGITTICVLHDLTLIPSFADQTVLLDDAKVFFKGPTKEALSEATVNSVFGIELLRFPHPESGHSVSALDIPIKKSNSFINRRT</sequence>
<dbReference type="InterPro" id="IPR027417">
    <property type="entry name" value="P-loop_NTPase"/>
</dbReference>
<dbReference type="GO" id="GO:0005524">
    <property type="term" value="F:ATP binding"/>
    <property type="evidence" value="ECO:0007669"/>
    <property type="project" value="UniProtKB-KW"/>
</dbReference>
<proteinExistence type="predicted"/>
<dbReference type="Gene3D" id="3.40.50.300">
    <property type="entry name" value="P-loop containing nucleotide triphosphate hydrolases"/>
    <property type="match status" value="1"/>
</dbReference>
<dbReference type="GO" id="GO:0016887">
    <property type="term" value="F:ATP hydrolysis activity"/>
    <property type="evidence" value="ECO:0007669"/>
    <property type="project" value="InterPro"/>
</dbReference>
<keyword evidence="1" id="KW-0547">Nucleotide-binding</keyword>
<protein>
    <submittedName>
        <fullName evidence="4">ABC-type cobalamin/Fe3+-siderophores transport systems, ATPase components</fullName>
    </submittedName>
</protein>
<dbReference type="SMART" id="SM00382">
    <property type="entry name" value="AAA"/>
    <property type="match status" value="1"/>
</dbReference>
<dbReference type="CDD" id="cd03214">
    <property type="entry name" value="ABC_Iron-Siderophores_B12_Hemin"/>
    <property type="match status" value="1"/>
</dbReference>
<dbReference type="PANTHER" id="PTHR42794">
    <property type="entry name" value="HEMIN IMPORT ATP-BINDING PROTEIN HMUV"/>
    <property type="match status" value="1"/>
</dbReference>
<name>E0XTL7_9BACT</name>
<evidence type="ECO:0000259" key="3">
    <source>
        <dbReference type="PROSITE" id="PS50893"/>
    </source>
</evidence>
<dbReference type="EMBL" id="GU474873">
    <property type="protein sequence ID" value="ADI17758.1"/>
    <property type="molecule type" value="Genomic_DNA"/>
</dbReference>
<feature type="domain" description="ABC transporter" evidence="3">
    <location>
        <begin position="7"/>
        <end position="238"/>
    </location>
</feature>
<dbReference type="PANTHER" id="PTHR42794:SF2">
    <property type="entry name" value="ABC TRANSPORTER ATP-BINDING PROTEIN"/>
    <property type="match status" value="1"/>
</dbReference>
<keyword evidence="2" id="KW-0067">ATP-binding</keyword>
<dbReference type="Pfam" id="PF00005">
    <property type="entry name" value="ABC_tran"/>
    <property type="match status" value="1"/>
</dbReference>
<accession>E0XTL7</accession>